<organism evidence="1 2">
    <name type="scientific">Holothuria leucospilota</name>
    <name type="common">Black long sea cucumber</name>
    <name type="synonym">Mertensiothuria leucospilota</name>
    <dbReference type="NCBI Taxonomy" id="206669"/>
    <lineage>
        <taxon>Eukaryota</taxon>
        <taxon>Metazoa</taxon>
        <taxon>Echinodermata</taxon>
        <taxon>Eleutherozoa</taxon>
        <taxon>Echinozoa</taxon>
        <taxon>Holothuroidea</taxon>
        <taxon>Aspidochirotacea</taxon>
        <taxon>Aspidochirotida</taxon>
        <taxon>Holothuriidae</taxon>
        <taxon>Holothuria</taxon>
    </lineage>
</organism>
<reference evidence="1" key="1">
    <citation type="submission" date="2021-10" db="EMBL/GenBank/DDBJ databases">
        <title>Tropical sea cucumber genome reveals ecological adaptation and Cuvierian tubules defense mechanism.</title>
        <authorList>
            <person name="Chen T."/>
        </authorList>
    </citation>
    <scope>NUCLEOTIDE SEQUENCE</scope>
    <source>
        <strain evidence="1">Nanhai2018</strain>
        <tissue evidence="1">Muscle</tissue>
    </source>
</reference>
<dbReference type="Gene3D" id="3.40.395.10">
    <property type="entry name" value="Adenoviral Proteinase, Chain A"/>
    <property type="match status" value="1"/>
</dbReference>
<keyword evidence="2" id="KW-1185">Reference proteome</keyword>
<dbReference type="EMBL" id="JAIZAY010000004">
    <property type="protein sequence ID" value="KAJ8043671.1"/>
    <property type="molecule type" value="Genomic_DNA"/>
</dbReference>
<gene>
    <name evidence="1" type="ORF">HOLleu_10871</name>
</gene>
<proteinExistence type="predicted"/>
<sequence>MYEASMHDDKVDYATDTLTLSASEFIRNESLERRVDIFQHCIATVVVASVNNLQIGDIKETYKSKPGHLVDVSDSPPPSSGKLRVGSTTLSHGDLGCLRQGRWINDQIIHAYLNLLMLEHQGKVFILPSA</sequence>
<dbReference type="InterPro" id="IPR038765">
    <property type="entry name" value="Papain-like_cys_pep_sf"/>
</dbReference>
<dbReference type="SUPFAM" id="SSF54001">
    <property type="entry name" value="Cysteine proteinases"/>
    <property type="match status" value="1"/>
</dbReference>
<protein>
    <submittedName>
        <fullName evidence="1">Uncharacterized protein</fullName>
    </submittedName>
</protein>
<name>A0A9Q1CEW2_HOLLE</name>
<comment type="caution">
    <text evidence="1">The sequence shown here is derived from an EMBL/GenBank/DDBJ whole genome shotgun (WGS) entry which is preliminary data.</text>
</comment>
<dbReference type="AlphaFoldDB" id="A0A9Q1CEW2"/>
<dbReference type="OrthoDB" id="6066315at2759"/>
<evidence type="ECO:0000313" key="2">
    <source>
        <dbReference type="Proteomes" id="UP001152320"/>
    </source>
</evidence>
<dbReference type="Proteomes" id="UP001152320">
    <property type="component" value="Chromosome 4"/>
</dbReference>
<evidence type="ECO:0000313" key="1">
    <source>
        <dbReference type="EMBL" id="KAJ8043671.1"/>
    </source>
</evidence>
<accession>A0A9Q1CEW2</accession>